<keyword evidence="8" id="KW-0456">Lyase</keyword>
<dbReference type="InterPro" id="IPR005801">
    <property type="entry name" value="ADC_synthase"/>
</dbReference>
<evidence type="ECO:0000256" key="10">
    <source>
        <dbReference type="ARBA" id="ARBA00047683"/>
    </source>
</evidence>
<evidence type="ECO:0000256" key="9">
    <source>
        <dbReference type="ARBA" id="ARBA00025634"/>
    </source>
</evidence>
<dbReference type="InterPro" id="IPR006805">
    <property type="entry name" value="Anth_synth_I_N"/>
</dbReference>
<evidence type="ECO:0000259" key="11">
    <source>
        <dbReference type="Pfam" id="PF00425"/>
    </source>
</evidence>
<dbReference type="GO" id="GO:0046820">
    <property type="term" value="F:4-amino-4-deoxychorismate synthase activity"/>
    <property type="evidence" value="ECO:0007669"/>
    <property type="project" value="UniProtKB-EC"/>
</dbReference>
<comment type="cofactor">
    <cofactor evidence="1">
        <name>Mg(2+)</name>
        <dbReference type="ChEBI" id="CHEBI:18420"/>
    </cofactor>
</comment>
<accession>A0A3B1DKI7</accession>
<evidence type="ECO:0000313" key="13">
    <source>
        <dbReference type="EMBL" id="VAX35500.1"/>
    </source>
</evidence>
<name>A0A3B1DKI7_9ZZZZ</name>
<dbReference type="NCBIfam" id="TIGR00553">
    <property type="entry name" value="pabB"/>
    <property type="match status" value="1"/>
</dbReference>
<dbReference type="GO" id="GO:0046872">
    <property type="term" value="F:metal ion binding"/>
    <property type="evidence" value="ECO:0007669"/>
    <property type="project" value="UniProtKB-KW"/>
</dbReference>
<dbReference type="SUPFAM" id="SSF56322">
    <property type="entry name" value="ADC synthase"/>
    <property type="match status" value="1"/>
</dbReference>
<sequence>MHEYLYKELSYVPDSTQIFDLFCNEPYAFILDSGLVEKSRGRYSFIGFDPFDVYKGVGAQTLLLLKEKFKTIAPQLRTDLTPLPCGVVGFLGYDYGLYQENIIRRQKEDLDLPDGLFGFYDCIVTIDHLRKRMFVFSSGLPEKDGDLRKRRAQERLDVVVEKIFGGLEKDLILGISDERKHRNIMSAGQLSGRRNCSHPKSLKLNPSLTSDFTKEEYCAAVRRAKEYIAAGDIYQVNLAQRFELEFYDDGGQAWDIYKSLREISPASFSSYFNGGDFQVISSSPERFLCVEKNIVRTRPMKGTRPRGDTVEQDKTLRDEIIKSAKDKAELLMITDLLRNDLGRVCEYGSVHVECMREIEEYTTVFQATSTVVGKLQKDKDCFDVLQACFPGGSITGCPKIRAMEVIEELEPVRRGVYTGSMGYISFSGDMDFNILIRTLTINKDRIVFYVGGGIVADSTPEGEYEETLVKAKAIKECLGVT</sequence>
<dbReference type="GO" id="GO:0000162">
    <property type="term" value="P:L-tryptophan biosynthetic process"/>
    <property type="evidence" value="ECO:0007669"/>
    <property type="project" value="TreeGrafter"/>
</dbReference>
<dbReference type="EMBL" id="UOGJ01000059">
    <property type="protein sequence ID" value="VAX35500.1"/>
    <property type="molecule type" value="Genomic_DNA"/>
</dbReference>
<evidence type="ECO:0000256" key="6">
    <source>
        <dbReference type="ARBA" id="ARBA00022723"/>
    </source>
</evidence>
<dbReference type="EC" id="2.6.1.85" evidence="3"/>
<feature type="domain" description="Anthranilate synthase component I N-terminal" evidence="12">
    <location>
        <begin position="20"/>
        <end position="135"/>
    </location>
</feature>
<dbReference type="PANTHER" id="PTHR11236">
    <property type="entry name" value="AMINOBENZOATE/ANTHRANILATE SYNTHASE"/>
    <property type="match status" value="1"/>
</dbReference>
<keyword evidence="6" id="KW-0479">Metal-binding</keyword>
<feature type="domain" description="Chorismate-utilising enzyme C-terminal" evidence="11">
    <location>
        <begin position="214"/>
        <end position="470"/>
    </location>
</feature>
<evidence type="ECO:0000256" key="2">
    <source>
        <dbReference type="ARBA" id="ARBA00011575"/>
    </source>
</evidence>
<evidence type="ECO:0000256" key="4">
    <source>
        <dbReference type="ARBA" id="ARBA00020653"/>
    </source>
</evidence>
<dbReference type="GO" id="GO:0009396">
    <property type="term" value="P:folic acid-containing compound biosynthetic process"/>
    <property type="evidence" value="ECO:0007669"/>
    <property type="project" value="InterPro"/>
</dbReference>
<comment type="catalytic activity">
    <reaction evidence="10">
        <text>chorismate + L-glutamine = anthranilate + pyruvate + L-glutamate + H(+)</text>
        <dbReference type="Rhea" id="RHEA:21732"/>
        <dbReference type="ChEBI" id="CHEBI:15361"/>
        <dbReference type="ChEBI" id="CHEBI:15378"/>
        <dbReference type="ChEBI" id="CHEBI:16567"/>
        <dbReference type="ChEBI" id="CHEBI:29748"/>
        <dbReference type="ChEBI" id="CHEBI:29985"/>
        <dbReference type="ChEBI" id="CHEBI:58359"/>
        <dbReference type="EC" id="4.1.3.27"/>
    </reaction>
</comment>
<evidence type="ECO:0000256" key="7">
    <source>
        <dbReference type="ARBA" id="ARBA00022842"/>
    </source>
</evidence>
<evidence type="ECO:0000256" key="5">
    <source>
        <dbReference type="ARBA" id="ARBA00022679"/>
    </source>
</evidence>
<gene>
    <name evidence="13" type="ORF">MNBD_UNCLBAC01-1459</name>
</gene>
<keyword evidence="5 13" id="KW-0808">Transferase</keyword>
<keyword evidence="13" id="KW-0032">Aminotransferase</keyword>
<keyword evidence="7" id="KW-0460">Magnesium</keyword>
<dbReference type="PRINTS" id="PR00095">
    <property type="entry name" value="ANTSNTHASEI"/>
</dbReference>
<evidence type="ECO:0000256" key="8">
    <source>
        <dbReference type="ARBA" id="ARBA00023239"/>
    </source>
</evidence>
<dbReference type="InterPro" id="IPR015890">
    <property type="entry name" value="Chorismate_C"/>
</dbReference>
<protein>
    <recommendedName>
        <fullName evidence="4">Anthranilate synthase component 1</fullName>
        <ecNumber evidence="3">2.6.1.85</ecNumber>
    </recommendedName>
</protein>
<dbReference type="PANTHER" id="PTHR11236:SF48">
    <property type="entry name" value="ISOCHORISMATE SYNTHASE MENF"/>
    <property type="match status" value="1"/>
</dbReference>
<dbReference type="Pfam" id="PF00425">
    <property type="entry name" value="Chorismate_bind"/>
    <property type="match status" value="1"/>
</dbReference>
<reference evidence="13" key="1">
    <citation type="submission" date="2018-06" db="EMBL/GenBank/DDBJ databases">
        <authorList>
            <person name="Zhirakovskaya E."/>
        </authorList>
    </citation>
    <scope>NUCLEOTIDE SEQUENCE</scope>
</reference>
<dbReference type="Gene3D" id="3.60.120.10">
    <property type="entry name" value="Anthranilate synthase"/>
    <property type="match status" value="1"/>
</dbReference>
<evidence type="ECO:0000256" key="3">
    <source>
        <dbReference type="ARBA" id="ARBA00013139"/>
    </source>
</evidence>
<evidence type="ECO:0000259" key="12">
    <source>
        <dbReference type="Pfam" id="PF04715"/>
    </source>
</evidence>
<comment type="subunit">
    <text evidence="2">Heterotetramer consisting of two non-identical subunits: a beta subunit (TrpG) and a large alpha subunit (TrpE).</text>
</comment>
<dbReference type="Pfam" id="PF04715">
    <property type="entry name" value="Anth_synt_I_N"/>
    <property type="match status" value="1"/>
</dbReference>
<organism evidence="13">
    <name type="scientific">hydrothermal vent metagenome</name>
    <dbReference type="NCBI Taxonomy" id="652676"/>
    <lineage>
        <taxon>unclassified sequences</taxon>
        <taxon>metagenomes</taxon>
        <taxon>ecological metagenomes</taxon>
    </lineage>
</organism>
<dbReference type="InterPro" id="IPR019999">
    <property type="entry name" value="Anth_synth_I-like"/>
</dbReference>
<dbReference type="InterPro" id="IPR005802">
    <property type="entry name" value="ADC_synth_comp_1"/>
</dbReference>
<evidence type="ECO:0000256" key="1">
    <source>
        <dbReference type="ARBA" id="ARBA00001946"/>
    </source>
</evidence>
<proteinExistence type="predicted"/>
<comment type="function">
    <text evidence="9">Part of a heterotetrameric complex that catalyzes the two-step biosynthesis of anthranilate, an intermediate in the biosynthesis of L-tryptophan. In the first step, the glutamine-binding beta subunit (TrpG) of anthranilate synthase (AS) provides the glutamine amidotransferase activity which generates ammonia as a substrate that, along with chorismate, is used in the second step, catalyzed by the large alpha subunit of AS (TrpE) to produce anthranilate. In the absence of TrpG, TrpE can synthesize anthranilate directly from chorismate and high concentrations of ammonia.</text>
</comment>
<dbReference type="GO" id="GO:0004049">
    <property type="term" value="F:anthranilate synthase activity"/>
    <property type="evidence" value="ECO:0007669"/>
    <property type="project" value="UniProtKB-EC"/>
</dbReference>
<dbReference type="AlphaFoldDB" id="A0A3B1DKI7"/>